<dbReference type="SUPFAM" id="SSF54236">
    <property type="entry name" value="Ubiquitin-like"/>
    <property type="match status" value="1"/>
</dbReference>
<name>A0A9D5HI70_9LILI</name>
<comment type="caution">
    <text evidence="2">The sequence shown here is derived from an EMBL/GenBank/DDBJ whole genome shotgun (WGS) entry which is preliminary data.</text>
</comment>
<evidence type="ECO:0000313" key="3">
    <source>
        <dbReference type="Proteomes" id="UP001085076"/>
    </source>
</evidence>
<dbReference type="Proteomes" id="UP001085076">
    <property type="component" value="Miscellaneous, Linkage group lg03"/>
</dbReference>
<proteinExistence type="predicted"/>
<feature type="domain" description="Ubiquitin-like" evidence="1">
    <location>
        <begin position="59"/>
        <end position="127"/>
    </location>
</feature>
<organism evidence="2 3">
    <name type="scientific">Dioscorea zingiberensis</name>
    <dbReference type="NCBI Taxonomy" id="325984"/>
    <lineage>
        <taxon>Eukaryota</taxon>
        <taxon>Viridiplantae</taxon>
        <taxon>Streptophyta</taxon>
        <taxon>Embryophyta</taxon>
        <taxon>Tracheophyta</taxon>
        <taxon>Spermatophyta</taxon>
        <taxon>Magnoliopsida</taxon>
        <taxon>Liliopsida</taxon>
        <taxon>Dioscoreales</taxon>
        <taxon>Dioscoreaceae</taxon>
        <taxon>Dioscorea</taxon>
    </lineage>
</organism>
<dbReference type="PANTHER" id="PTHR47376">
    <property type="entry name" value="OS02G0597700 PROTEIN"/>
    <property type="match status" value="1"/>
</dbReference>
<reference evidence="2" key="1">
    <citation type="submission" date="2021-03" db="EMBL/GenBank/DDBJ databases">
        <authorList>
            <person name="Li Z."/>
            <person name="Yang C."/>
        </authorList>
    </citation>
    <scope>NUCLEOTIDE SEQUENCE</scope>
    <source>
        <strain evidence="2">Dzin_1.0</strain>
        <tissue evidence="2">Leaf</tissue>
    </source>
</reference>
<gene>
    <name evidence="2" type="ORF">J5N97_012802</name>
</gene>
<dbReference type="Pfam" id="PF00240">
    <property type="entry name" value="ubiquitin"/>
    <property type="match status" value="1"/>
</dbReference>
<dbReference type="Gene3D" id="3.10.20.90">
    <property type="entry name" value="Phosphatidylinositol 3-kinase Catalytic Subunit, Chain A, domain 1"/>
    <property type="match status" value="1"/>
</dbReference>
<dbReference type="AlphaFoldDB" id="A0A9D5HI70"/>
<accession>A0A9D5HI70</accession>
<keyword evidence="3" id="KW-1185">Reference proteome</keyword>
<sequence>MMKLRSRRLFRSCSSKVGVGRETIRACNGEGGGDIQWEVRPGGMLVQKREGGKGGGELIRLRVSMGSHSHDISIGATSTFGELKVVMALVTGLEPRAQRIVYRGKEREDEDHLHMVGVKDADKVLLLEDPAIKEKKMRAMAMAAPNCHTAIKV</sequence>
<dbReference type="InterPro" id="IPR029071">
    <property type="entry name" value="Ubiquitin-like_domsf"/>
</dbReference>
<evidence type="ECO:0000313" key="2">
    <source>
        <dbReference type="EMBL" id="KAJ0977328.1"/>
    </source>
</evidence>
<dbReference type="OrthoDB" id="428577at2759"/>
<evidence type="ECO:0000259" key="1">
    <source>
        <dbReference type="PROSITE" id="PS50053"/>
    </source>
</evidence>
<reference evidence="2" key="2">
    <citation type="journal article" date="2022" name="Hortic Res">
        <title>The genome of Dioscorea zingiberensis sheds light on the biosynthesis, origin and evolution of the medicinally important diosgenin saponins.</title>
        <authorList>
            <person name="Li Y."/>
            <person name="Tan C."/>
            <person name="Li Z."/>
            <person name="Guo J."/>
            <person name="Li S."/>
            <person name="Chen X."/>
            <person name="Wang C."/>
            <person name="Dai X."/>
            <person name="Yang H."/>
            <person name="Song W."/>
            <person name="Hou L."/>
            <person name="Xu J."/>
            <person name="Tong Z."/>
            <person name="Xu A."/>
            <person name="Yuan X."/>
            <person name="Wang W."/>
            <person name="Yang Q."/>
            <person name="Chen L."/>
            <person name="Sun Z."/>
            <person name="Wang K."/>
            <person name="Pan B."/>
            <person name="Chen J."/>
            <person name="Bao Y."/>
            <person name="Liu F."/>
            <person name="Qi X."/>
            <person name="Gang D.R."/>
            <person name="Wen J."/>
            <person name="Li J."/>
        </authorList>
    </citation>
    <scope>NUCLEOTIDE SEQUENCE</scope>
    <source>
        <strain evidence="2">Dzin_1.0</strain>
    </source>
</reference>
<dbReference type="PROSITE" id="PS50053">
    <property type="entry name" value="UBIQUITIN_2"/>
    <property type="match status" value="1"/>
</dbReference>
<dbReference type="EMBL" id="JAGGNH010000003">
    <property type="protein sequence ID" value="KAJ0977328.1"/>
    <property type="molecule type" value="Genomic_DNA"/>
</dbReference>
<protein>
    <recommendedName>
        <fullName evidence="1">Ubiquitin-like domain-containing protein</fullName>
    </recommendedName>
</protein>
<dbReference type="InterPro" id="IPR000626">
    <property type="entry name" value="Ubiquitin-like_dom"/>
</dbReference>